<keyword evidence="2" id="KW-1185">Reference proteome</keyword>
<evidence type="ECO:0000313" key="2">
    <source>
        <dbReference type="Proteomes" id="UP000789706"/>
    </source>
</evidence>
<dbReference type="InterPro" id="IPR029063">
    <property type="entry name" value="SAM-dependent_MTases_sf"/>
</dbReference>
<name>A0A9N8WBE8_9GLOM</name>
<protein>
    <submittedName>
        <fullName evidence="1">10173_t:CDS:1</fullName>
    </submittedName>
</protein>
<organism evidence="1 2">
    <name type="scientific">Diversispora eburnea</name>
    <dbReference type="NCBI Taxonomy" id="1213867"/>
    <lineage>
        <taxon>Eukaryota</taxon>
        <taxon>Fungi</taxon>
        <taxon>Fungi incertae sedis</taxon>
        <taxon>Mucoromycota</taxon>
        <taxon>Glomeromycotina</taxon>
        <taxon>Glomeromycetes</taxon>
        <taxon>Diversisporales</taxon>
        <taxon>Diversisporaceae</taxon>
        <taxon>Diversispora</taxon>
    </lineage>
</organism>
<evidence type="ECO:0000313" key="1">
    <source>
        <dbReference type="EMBL" id="CAG8484045.1"/>
    </source>
</evidence>
<dbReference type="SUPFAM" id="SSF53335">
    <property type="entry name" value="S-adenosyl-L-methionine-dependent methyltransferases"/>
    <property type="match status" value="1"/>
</dbReference>
<gene>
    <name evidence="1" type="ORF">DEBURN_LOCUS3818</name>
</gene>
<dbReference type="EMBL" id="CAJVPK010000255">
    <property type="protein sequence ID" value="CAG8484045.1"/>
    <property type="molecule type" value="Genomic_DNA"/>
</dbReference>
<comment type="caution">
    <text evidence="1">The sequence shown here is derived from an EMBL/GenBank/DDBJ whole genome shotgun (WGS) entry which is preliminary data.</text>
</comment>
<dbReference type="AlphaFoldDB" id="A0A9N8WBE8"/>
<dbReference type="OrthoDB" id="2013972at2759"/>
<reference evidence="1" key="1">
    <citation type="submission" date="2021-06" db="EMBL/GenBank/DDBJ databases">
        <authorList>
            <person name="Kallberg Y."/>
            <person name="Tangrot J."/>
            <person name="Rosling A."/>
        </authorList>
    </citation>
    <scope>NUCLEOTIDE SEQUENCE</scope>
    <source>
        <strain evidence="1">AZ414A</strain>
    </source>
</reference>
<accession>A0A9N8WBE8</accession>
<dbReference type="Gene3D" id="3.40.50.150">
    <property type="entry name" value="Vaccinia Virus protein VP39"/>
    <property type="match status" value="1"/>
</dbReference>
<dbReference type="Proteomes" id="UP000789706">
    <property type="component" value="Unassembled WGS sequence"/>
</dbReference>
<proteinExistence type="predicted"/>
<sequence length="218" mass="24367">MGSSSSSLKNHHHEYVNILLNSSSTNLKSSSDNFTSPSLLTPPHSSISLTKSISTRIKSSLKKSNSSTLSNCSQSTTYNKEIIERFIGGEESDGEDGGDEEYGNRGGIPFPNNTFDFIHIQNSSLNFTEQQWRNQVLPEMIRVTKIGGWIELCEVETKIINMPLNFTKLYDAPNNSKGINLEIVPHLGDFNHKLETLLHYEHGGAGKYKQQSRLYDAK</sequence>